<reference evidence="1" key="1">
    <citation type="submission" date="2021-01" db="EMBL/GenBank/DDBJ databases">
        <authorList>
            <person name="Bezrukov I."/>
        </authorList>
    </citation>
    <scope>NUCLEOTIDE SEQUENCE</scope>
</reference>
<sequence>MDLYSSFAGFDELIAPPVEIIIDDNLLGEHPWLKLMIESVFLYGSLPRPPDLQSPMGEFSPSYPICKLLNSSTKDTKSRTFTLHNLVFLVLLQQSFHPLSLQRQSQDYDFIRQTIVIHSGWFGSLLEFLYGSLPRPPDVLYVFSPKPTILMVVQVQDESSLILSS</sequence>
<proteinExistence type="predicted"/>
<evidence type="ECO:0000313" key="2">
    <source>
        <dbReference type="Proteomes" id="UP000682877"/>
    </source>
</evidence>
<dbReference type="EMBL" id="LR999457">
    <property type="protein sequence ID" value="CAE6173821.1"/>
    <property type="molecule type" value="Genomic_DNA"/>
</dbReference>
<accession>A0A8S2AVQ6</accession>
<evidence type="ECO:0000313" key="1">
    <source>
        <dbReference type="EMBL" id="CAE6173821.1"/>
    </source>
</evidence>
<organism evidence="1 2">
    <name type="scientific">Arabidopsis arenosa</name>
    <name type="common">Sand rock-cress</name>
    <name type="synonym">Cardaminopsis arenosa</name>
    <dbReference type="NCBI Taxonomy" id="38785"/>
    <lineage>
        <taxon>Eukaryota</taxon>
        <taxon>Viridiplantae</taxon>
        <taxon>Streptophyta</taxon>
        <taxon>Embryophyta</taxon>
        <taxon>Tracheophyta</taxon>
        <taxon>Spermatophyta</taxon>
        <taxon>Magnoliopsida</taxon>
        <taxon>eudicotyledons</taxon>
        <taxon>Gunneridae</taxon>
        <taxon>Pentapetalae</taxon>
        <taxon>rosids</taxon>
        <taxon>malvids</taxon>
        <taxon>Brassicales</taxon>
        <taxon>Brassicaceae</taxon>
        <taxon>Camelineae</taxon>
        <taxon>Arabidopsis</taxon>
    </lineage>
</organism>
<protein>
    <submittedName>
        <fullName evidence="1">Uncharacterized protein</fullName>
    </submittedName>
</protein>
<keyword evidence="2" id="KW-1185">Reference proteome</keyword>
<name>A0A8S2AVQ6_ARAAE</name>
<dbReference type="Proteomes" id="UP000682877">
    <property type="component" value="Chromosome 7"/>
</dbReference>
<dbReference type="AlphaFoldDB" id="A0A8S2AVQ6"/>
<gene>
    <name evidence="1" type="ORF">AARE701A_LOCUS18327</name>
</gene>